<comment type="caution">
    <text evidence="1">The sequence shown here is derived from an EMBL/GenBank/DDBJ whole genome shotgun (WGS) entry which is preliminary data.</text>
</comment>
<dbReference type="AlphaFoldDB" id="A0A392SNU5"/>
<sequence>MARRASQLGRWIRKALSLARRATSYGVSRTFIVHLARRAKQVARRADAKSIY</sequence>
<protein>
    <submittedName>
        <fullName evidence="1">Uncharacterized protein</fullName>
    </submittedName>
</protein>
<organism evidence="1 2">
    <name type="scientific">Trifolium medium</name>
    <dbReference type="NCBI Taxonomy" id="97028"/>
    <lineage>
        <taxon>Eukaryota</taxon>
        <taxon>Viridiplantae</taxon>
        <taxon>Streptophyta</taxon>
        <taxon>Embryophyta</taxon>
        <taxon>Tracheophyta</taxon>
        <taxon>Spermatophyta</taxon>
        <taxon>Magnoliopsida</taxon>
        <taxon>eudicotyledons</taxon>
        <taxon>Gunneridae</taxon>
        <taxon>Pentapetalae</taxon>
        <taxon>rosids</taxon>
        <taxon>fabids</taxon>
        <taxon>Fabales</taxon>
        <taxon>Fabaceae</taxon>
        <taxon>Papilionoideae</taxon>
        <taxon>50 kb inversion clade</taxon>
        <taxon>NPAAA clade</taxon>
        <taxon>Hologalegina</taxon>
        <taxon>IRL clade</taxon>
        <taxon>Trifolieae</taxon>
        <taxon>Trifolium</taxon>
    </lineage>
</organism>
<evidence type="ECO:0000313" key="1">
    <source>
        <dbReference type="EMBL" id="MCI50551.1"/>
    </source>
</evidence>
<proteinExistence type="predicted"/>
<dbReference type="Proteomes" id="UP000265520">
    <property type="component" value="Unassembled WGS sequence"/>
</dbReference>
<keyword evidence="2" id="KW-1185">Reference proteome</keyword>
<reference evidence="1 2" key="1">
    <citation type="journal article" date="2018" name="Front. Plant Sci.">
        <title>Red Clover (Trifolium pratense) and Zigzag Clover (T. medium) - A Picture of Genomic Similarities and Differences.</title>
        <authorList>
            <person name="Dluhosova J."/>
            <person name="Istvanek J."/>
            <person name="Nedelnik J."/>
            <person name="Repkova J."/>
        </authorList>
    </citation>
    <scope>NUCLEOTIDE SEQUENCE [LARGE SCALE GENOMIC DNA]</scope>
    <source>
        <strain evidence="2">cv. 10/8</strain>
        <tissue evidence="1">Leaf</tissue>
    </source>
</reference>
<accession>A0A392SNU5</accession>
<dbReference type="EMBL" id="LXQA010418173">
    <property type="protein sequence ID" value="MCI50551.1"/>
    <property type="molecule type" value="Genomic_DNA"/>
</dbReference>
<evidence type="ECO:0000313" key="2">
    <source>
        <dbReference type="Proteomes" id="UP000265520"/>
    </source>
</evidence>
<name>A0A392SNU5_9FABA</name>